<accession>A0A229UIN9</accession>
<dbReference type="InterPro" id="IPR008969">
    <property type="entry name" value="CarboxyPept-like_regulatory"/>
</dbReference>
<dbReference type="InterPro" id="IPR051465">
    <property type="entry name" value="Cell_Envelope_Struct_Comp"/>
</dbReference>
<feature type="signal peptide" evidence="1">
    <location>
        <begin position="1"/>
        <end position="23"/>
    </location>
</feature>
<dbReference type="Gene3D" id="2.60.40.1120">
    <property type="entry name" value="Carboxypeptidase-like, regulatory domain"/>
    <property type="match status" value="1"/>
</dbReference>
<evidence type="ECO:0000256" key="1">
    <source>
        <dbReference type="SAM" id="SignalP"/>
    </source>
</evidence>
<dbReference type="Gene3D" id="2.60.40.10">
    <property type="entry name" value="Immunoglobulins"/>
    <property type="match status" value="2"/>
</dbReference>
<dbReference type="OrthoDB" id="57539at2"/>
<comment type="caution">
    <text evidence="3">The sequence shown here is derived from an EMBL/GenBank/DDBJ whole genome shotgun (WGS) entry which is preliminary data.</text>
</comment>
<dbReference type="PANTHER" id="PTHR43308:SF5">
    <property type="entry name" value="S-LAYER PROTEIN _ PEPTIDOGLYCAN ENDO-BETA-N-ACETYLGLUCOSAMINIDASE"/>
    <property type="match status" value="1"/>
</dbReference>
<feature type="chain" id="PRO_5013234737" description="SLH domain-containing protein" evidence="1">
    <location>
        <begin position="24"/>
        <end position="815"/>
    </location>
</feature>
<dbReference type="Proteomes" id="UP000215509">
    <property type="component" value="Unassembled WGS sequence"/>
</dbReference>
<dbReference type="InterPro" id="IPR013783">
    <property type="entry name" value="Ig-like_fold"/>
</dbReference>
<dbReference type="Pfam" id="PF17963">
    <property type="entry name" value="Big_9"/>
    <property type="match status" value="2"/>
</dbReference>
<feature type="domain" description="SLH" evidence="2">
    <location>
        <begin position="148"/>
        <end position="210"/>
    </location>
</feature>
<dbReference type="AlphaFoldDB" id="A0A229UIN9"/>
<reference evidence="3 4" key="1">
    <citation type="submission" date="2017-07" db="EMBL/GenBank/DDBJ databases">
        <title>Genome sequencing and assembly of Paenibacillus rigui.</title>
        <authorList>
            <person name="Mayilraj S."/>
        </authorList>
    </citation>
    <scope>NUCLEOTIDE SEQUENCE [LARGE SCALE GENOMIC DNA]</scope>
    <source>
        <strain evidence="3 4">JCM 16352</strain>
    </source>
</reference>
<dbReference type="RefSeq" id="WP_144029112.1">
    <property type="nucleotide sequence ID" value="NZ_NMQW01000049.1"/>
</dbReference>
<dbReference type="Pfam" id="PF00395">
    <property type="entry name" value="SLH"/>
    <property type="match status" value="3"/>
</dbReference>
<keyword evidence="4" id="KW-1185">Reference proteome</keyword>
<keyword evidence="1" id="KW-0732">Signal</keyword>
<dbReference type="PROSITE" id="PS51272">
    <property type="entry name" value="SLH"/>
    <property type="match status" value="3"/>
</dbReference>
<dbReference type="EMBL" id="NMQW01000049">
    <property type="protein sequence ID" value="OXM83231.1"/>
    <property type="molecule type" value="Genomic_DNA"/>
</dbReference>
<evidence type="ECO:0000313" key="3">
    <source>
        <dbReference type="EMBL" id="OXM83231.1"/>
    </source>
</evidence>
<name>A0A229UIN9_9BACL</name>
<dbReference type="SUPFAM" id="SSF49464">
    <property type="entry name" value="Carboxypeptidase regulatory domain-like"/>
    <property type="match status" value="1"/>
</dbReference>
<sequence length="815" mass="84812">MKKKLLSITASILLFVQGAPVLADSVVFDDIESSYAKDAIKELQGLGMVNGVSDTAFAPTSMISRQDFAILIAKALQLDVTKPPSTATFKDIPVSHYAFPYVEALVRAKVFQGREQNIFGVGEMLTREQLAVVLVRGKQLLSTSRDTNLPFEDRNEISDWAKADVQTVHEAGLMVGDGTYFAPKRAVERQELALVVSRLLHLADHNAIASGVIESITDQSVTINQHTYAKGETVKGLLGQSNAPILIGAVISFETEGASVTKITSLELHKDGQAVEGDEKEFSRNLVLDGQGYMMDGNMDVKADYITVQNLQVSGNFRIGDELKNDFYGKNLQVKGTTIVDGGSSHTVVFDNSALEKVEINKTEVRVEPSGSTSVNEIVVNSNAVVTADAGVTIPKLTVNDGAARVEIDANVASLNLQSSQDSVVSGTGNMGTVTVSGSAGVTFQTTGTITKVEITNKDAKVTLPAGVKIQSLVLPDGVAAADLIANYSAVSGQISSVTSASGQALAGSRSSSKSSSSKQARGTVTGNVYYGTANKPLANASVTLQGLNAATAADGSFVFADVLSGAGQSLSVTADGFAPNPYTAVIDIVSGQTTAVPAIVLTSSTNHAPVVIQAIPKQTIALNGSGVIFNLSERIQDEDGDALKFTVVSLSPKVAKVELNGSELKVTPVAAGTAIINITANDGRGKTASSLFNVTVTAAAVNHDPKLAASGIPDQSAYANGAEVSLDLTQSFSDEDGDALTFQAASSNEGSVAANVYGNWLRLKPLQAGVSTVTVKAEDGKGGKTDASFIMNVTAPPAVNHDPKAAKTIPDQTG</sequence>
<feature type="non-terminal residue" evidence="3">
    <location>
        <position position="815"/>
    </location>
</feature>
<dbReference type="PANTHER" id="PTHR43308">
    <property type="entry name" value="OUTER MEMBRANE PROTEIN ALPHA-RELATED"/>
    <property type="match status" value="1"/>
</dbReference>
<evidence type="ECO:0000313" key="4">
    <source>
        <dbReference type="Proteomes" id="UP000215509"/>
    </source>
</evidence>
<evidence type="ECO:0000259" key="2">
    <source>
        <dbReference type="PROSITE" id="PS51272"/>
    </source>
</evidence>
<feature type="domain" description="SLH" evidence="2">
    <location>
        <begin position="87"/>
        <end position="147"/>
    </location>
</feature>
<protein>
    <recommendedName>
        <fullName evidence="2">SLH domain-containing protein</fullName>
    </recommendedName>
</protein>
<dbReference type="InterPro" id="IPR001119">
    <property type="entry name" value="SLH_dom"/>
</dbReference>
<organism evidence="3 4">
    <name type="scientific">Paenibacillus rigui</name>
    <dbReference type="NCBI Taxonomy" id="554312"/>
    <lineage>
        <taxon>Bacteria</taxon>
        <taxon>Bacillati</taxon>
        <taxon>Bacillota</taxon>
        <taxon>Bacilli</taxon>
        <taxon>Bacillales</taxon>
        <taxon>Paenibacillaceae</taxon>
        <taxon>Paenibacillus</taxon>
    </lineage>
</organism>
<gene>
    <name evidence="3" type="ORF">CF651_26220</name>
</gene>
<proteinExistence type="predicted"/>
<feature type="domain" description="SLH" evidence="2">
    <location>
        <begin position="23"/>
        <end position="86"/>
    </location>
</feature>